<dbReference type="CDD" id="cd17546">
    <property type="entry name" value="REC_hyHK_CKI1_RcsC-like"/>
    <property type="match status" value="1"/>
</dbReference>
<keyword evidence="1 3" id="KW-0597">Phosphoprotein</keyword>
<accession>A3VM16</accession>
<evidence type="ECO:0000313" key="5">
    <source>
        <dbReference type="EMBL" id="EAQ10708.1"/>
    </source>
</evidence>
<evidence type="ECO:0000256" key="1">
    <source>
        <dbReference type="ARBA" id="ARBA00022553"/>
    </source>
</evidence>
<dbReference type="EMBL" id="AAMT01000027">
    <property type="protein sequence ID" value="EAQ10708.1"/>
    <property type="molecule type" value="Genomic_DNA"/>
</dbReference>
<feature type="modified residue" description="4-aspartylphosphate" evidence="3">
    <location>
        <position position="62"/>
    </location>
</feature>
<keyword evidence="5" id="KW-0418">Kinase</keyword>
<keyword evidence="6" id="KW-1185">Reference proteome</keyword>
<dbReference type="RefSeq" id="WP_008331857.1">
    <property type="nucleotide sequence ID" value="NZ_CH902578.1"/>
</dbReference>
<dbReference type="STRING" id="314271.RB2654_11929"/>
<evidence type="ECO:0000256" key="3">
    <source>
        <dbReference type="PROSITE-ProRule" id="PRU00169"/>
    </source>
</evidence>
<comment type="caution">
    <text evidence="5">The sequence shown here is derived from an EMBL/GenBank/DDBJ whole genome shotgun (WGS) entry which is preliminary data.</text>
</comment>
<dbReference type="PROSITE" id="PS50110">
    <property type="entry name" value="RESPONSE_REGULATORY"/>
    <property type="match status" value="1"/>
</dbReference>
<dbReference type="SUPFAM" id="SSF52172">
    <property type="entry name" value="CheY-like"/>
    <property type="match status" value="1"/>
</dbReference>
<evidence type="ECO:0000259" key="4">
    <source>
        <dbReference type="PROSITE" id="PS50110"/>
    </source>
</evidence>
<dbReference type="PANTHER" id="PTHR45339">
    <property type="entry name" value="HYBRID SIGNAL TRANSDUCTION HISTIDINE KINASE J"/>
    <property type="match status" value="1"/>
</dbReference>
<evidence type="ECO:0000313" key="6">
    <source>
        <dbReference type="Proteomes" id="UP000002931"/>
    </source>
</evidence>
<dbReference type="Gene3D" id="3.40.50.2300">
    <property type="match status" value="1"/>
</dbReference>
<organism evidence="5 6">
    <name type="scientific">Maritimibacter alkaliphilus HTCC2654</name>
    <dbReference type="NCBI Taxonomy" id="314271"/>
    <lineage>
        <taxon>Bacteria</taxon>
        <taxon>Pseudomonadati</taxon>
        <taxon>Pseudomonadota</taxon>
        <taxon>Alphaproteobacteria</taxon>
        <taxon>Rhodobacterales</taxon>
        <taxon>Roseobacteraceae</taxon>
        <taxon>Maritimibacter</taxon>
    </lineage>
</organism>
<dbReference type="PANTHER" id="PTHR45339:SF1">
    <property type="entry name" value="HYBRID SIGNAL TRANSDUCTION HISTIDINE KINASE J"/>
    <property type="match status" value="1"/>
</dbReference>
<evidence type="ECO:0000256" key="2">
    <source>
        <dbReference type="ARBA" id="ARBA00023012"/>
    </source>
</evidence>
<name>A3VM16_9RHOB</name>
<dbReference type="AlphaFoldDB" id="A3VM16"/>
<feature type="domain" description="Response regulatory" evidence="4">
    <location>
        <begin position="13"/>
        <end position="132"/>
    </location>
</feature>
<reference evidence="5 6" key="1">
    <citation type="journal article" date="2010" name="J. Bacteriol.">
        <title>Genome sequences of Pelagibaca bermudensis HTCC2601T and Maritimibacter alkaliphilus HTCC2654T, the type strains of two marine Roseobacter genera.</title>
        <authorList>
            <person name="Thrash J.C."/>
            <person name="Cho J.C."/>
            <person name="Ferriera S."/>
            <person name="Johnson J."/>
            <person name="Vergin K.L."/>
            <person name="Giovannoni S.J."/>
        </authorList>
    </citation>
    <scope>NUCLEOTIDE SEQUENCE [LARGE SCALE GENOMIC DNA]</scope>
    <source>
        <strain evidence="5 6">HTCC2654</strain>
    </source>
</reference>
<dbReference type="SMART" id="SM00448">
    <property type="entry name" value="REC"/>
    <property type="match status" value="1"/>
</dbReference>
<dbReference type="GO" id="GO:0016301">
    <property type="term" value="F:kinase activity"/>
    <property type="evidence" value="ECO:0007669"/>
    <property type="project" value="UniProtKB-KW"/>
</dbReference>
<keyword evidence="5" id="KW-0808">Transferase</keyword>
<dbReference type="InterPro" id="IPR001789">
    <property type="entry name" value="Sig_transdc_resp-reg_receiver"/>
</dbReference>
<dbReference type="Proteomes" id="UP000002931">
    <property type="component" value="Unassembled WGS sequence"/>
</dbReference>
<dbReference type="eggNOG" id="COG0784">
    <property type="taxonomic scope" value="Bacteria"/>
</dbReference>
<gene>
    <name evidence="5" type="ORF">RB2654_11929</name>
</gene>
<dbReference type="InterPro" id="IPR011006">
    <property type="entry name" value="CheY-like_superfamily"/>
</dbReference>
<sequence>MTPEAPSAPRKMRVLVAEDNKTNRFVFSKLVKACDIDLIFAANGFEAVDEFENGQPDLIFMDISMPGLDGKEATRKIREIETERGLTRTRIVALTAHAMTGDSDDIMGHGLDAHLTKPFPKDAILAEIAANCPADALPALPDKDQAQAAS</sequence>
<keyword evidence="2" id="KW-0902">Two-component regulatory system</keyword>
<protein>
    <submittedName>
        <fullName evidence="5">Sensor histidine kinase/response regulator</fullName>
    </submittedName>
</protein>
<proteinExistence type="predicted"/>
<dbReference type="Pfam" id="PF00072">
    <property type="entry name" value="Response_reg"/>
    <property type="match status" value="1"/>
</dbReference>
<dbReference type="HOGENOM" id="CLU_000445_69_12_5"/>
<dbReference type="GO" id="GO:0000160">
    <property type="term" value="P:phosphorelay signal transduction system"/>
    <property type="evidence" value="ECO:0007669"/>
    <property type="project" value="UniProtKB-KW"/>
</dbReference>